<gene>
    <name evidence="1" type="ORF">DKT68_28360</name>
</gene>
<name>A0A317CSM8_9ACTN</name>
<keyword evidence="2" id="KW-1185">Reference proteome</keyword>
<dbReference type="AlphaFoldDB" id="A0A317CSM8"/>
<proteinExistence type="predicted"/>
<dbReference type="EMBL" id="QGKR01000332">
    <property type="protein sequence ID" value="PWR05172.1"/>
    <property type="molecule type" value="Genomic_DNA"/>
</dbReference>
<reference evidence="1 2" key="1">
    <citation type="submission" date="2018-05" db="EMBL/GenBank/DDBJ databases">
        <title>Micromonospora atacamensis sp. nov., a novel actinobacteria isolated from high altitude Atacama Desert soil.</title>
        <authorList>
            <person name="Carro L."/>
            <person name="Golinska P."/>
            <person name="Klenk H.-P."/>
            <person name="Goodfellow M."/>
        </authorList>
    </citation>
    <scope>NUCLEOTIDE SEQUENCE [LARGE SCALE GENOMIC DNA]</scope>
    <source>
        <strain evidence="1 2">5R2A7</strain>
    </source>
</reference>
<evidence type="ECO:0000313" key="2">
    <source>
        <dbReference type="Proteomes" id="UP000245410"/>
    </source>
</evidence>
<organism evidence="1 2">
    <name type="scientific">Micromonospora acroterricola</name>
    <dbReference type="NCBI Taxonomy" id="2202421"/>
    <lineage>
        <taxon>Bacteria</taxon>
        <taxon>Bacillati</taxon>
        <taxon>Actinomycetota</taxon>
        <taxon>Actinomycetes</taxon>
        <taxon>Micromonosporales</taxon>
        <taxon>Micromonosporaceae</taxon>
        <taxon>Micromonospora</taxon>
    </lineage>
</organism>
<evidence type="ECO:0000313" key="1">
    <source>
        <dbReference type="EMBL" id="PWR05172.1"/>
    </source>
</evidence>
<dbReference type="Proteomes" id="UP000245410">
    <property type="component" value="Unassembled WGS sequence"/>
</dbReference>
<protein>
    <submittedName>
        <fullName evidence="1">DUF4442 domain-containing protein</fullName>
    </submittedName>
</protein>
<sequence length="34" mass="3669">MTIDSRQVAAGMLEAVPFARTLGFEFVEVAPEGE</sequence>
<accession>A0A317CSM8</accession>
<feature type="non-terminal residue" evidence="1">
    <location>
        <position position="34"/>
    </location>
</feature>
<comment type="caution">
    <text evidence="1">The sequence shown here is derived from an EMBL/GenBank/DDBJ whole genome shotgun (WGS) entry which is preliminary data.</text>
</comment>